<keyword evidence="2" id="KW-0808">Transferase</keyword>
<dbReference type="InterPro" id="IPR022496">
    <property type="entry name" value="T6A_TsaB"/>
</dbReference>
<dbReference type="GO" id="GO:0005829">
    <property type="term" value="C:cytosol"/>
    <property type="evidence" value="ECO:0007669"/>
    <property type="project" value="TreeGrafter"/>
</dbReference>
<evidence type="ECO:0000259" key="1">
    <source>
        <dbReference type="Pfam" id="PF00814"/>
    </source>
</evidence>
<dbReference type="InterPro" id="IPR000905">
    <property type="entry name" value="Gcp-like_dom"/>
</dbReference>
<dbReference type="OrthoDB" id="9809995at2"/>
<dbReference type="RefSeq" id="WP_146976681.1">
    <property type="nucleotide sequence ID" value="NZ_VOSL01000137.1"/>
</dbReference>
<comment type="caution">
    <text evidence="2">The sequence shown here is derived from an EMBL/GenBank/DDBJ whole genome shotgun (WGS) entry which is preliminary data.</text>
</comment>
<organism evidence="2 3">
    <name type="scientific">Lujinxingia vulgaris</name>
    <dbReference type="NCBI Taxonomy" id="2600176"/>
    <lineage>
        <taxon>Bacteria</taxon>
        <taxon>Deltaproteobacteria</taxon>
        <taxon>Bradymonadales</taxon>
        <taxon>Lujinxingiaceae</taxon>
        <taxon>Lujinxingia</taxon>
    </lineage>
</organism>
<dbReference type="SUPFAM" id="SSF53067">
    <property type="entry name" value="Actin-like ATPase domain"/>
    <property type="match status" value="2"/>
</dbReference>
<dbReference type="NCBIfam" id="TIGR03725">
    <property type="entry name" value="T6A_YeaZ"/>
    <property type="match status" value="1"/>
</dbReference>
<feature type="domain" description="Gcp-like" evidence="1">
    <location>
        <begin position="41"/>
        <end position="158"/>
    </location>
</feature>
<sequence length="242" mass="25504">MTSPQSSSTRVLAIDAATRIQALALLDGDHLLENRTQRVRYNHGSALLTNIEALFEAHALALNQVDLFAVGLGPGSFTGLRVALASAKALARAHNKPIIGVSSLAAAALPLAISAPERPVCVAFDARRNEVYAALFIARNNALDTLLPEDTYAPHDLAEKLSALNLSAPITLLGDGIAPYPALRNLGDTTAFHTPPSSLNPPSALGVALLARERLATHGPDNLVALEPNYIRPSDARLPSKP</sequence>
<reference evidence="2 3" key="1">
    <citation type="submission" date="2019-08" db="EMBL/GenBank/DDBJ databases">
        <title>Bradymonadales sp. TMQ2.</title>
        <authorList>
            <person name="Liang Q."/>
        </authorList>
    </citation>
    <scope>NUCLEOTIDE SEQUENCE [LARGE SCALE GENOMIC DNA]</scope>
    <source>
        <strain evidence="2 3">TMQ2</strain>
    </source>
</reference>
<name>A0A5C6X745_9DELT</name>
<dbReference type="AlphaFoldDB" id="A0A5C6X745"/>
<evidence type="ECO:0000313" key="3">
    <source>
        <dbReference type="Proteomes" id="UP000321046"/>
    </source>
</evidence>
<dbReference type="CDD" id="cd24032">
    <property type="entry name" value="ASKHA_NBD_TsaB"/>
    <property type="match status" value="1"/>
</dbReference>
<proteinExistence type="predicted"/>
<dbReference type="PANTHER" id="PTHR11735:SF11">
    <property type="entry name" value="TRNA THREONYLCARBAMOYLADENOSINE BIOSYNTHESIS PROTEIN TSAB"/>
    <property type="match status" value="1"/>
</dbReference>
<gene>
    <name evidence="2" type="primary">tsaB</name>
    <name evidence="2" type="ORF">FRC96_18435</name>
</gene>
<dbReference type="PANTHER" id="PTHR11735">
    <property type="entry name" value="TRNA N6-ADENOSINE THREONYLCARBAMOYLTRANSFERASE"/>
    <property type="match status" value="1"/>
</dbReference>
<protein>
    <submittedName>
        <fullName evidence="2">tRNA (Adenosine(37)-N6)-threonylcarbamoyltransferase complex dimerization subunit type 1 TsaB</fullName>
    </submittedName>
</protein>
<dbReference type="GO" id="GO:0016740">
    <property type="term" value="F:transferase activity"/>
    <property type="evidence" value="ECO:0007669"/>
    <property type="project" value="UniProtKB-KW"/>
</dbReference>
<evidence type="ECO:0000313" key="2">
    <source>
        <dbReference type="EMBL" id="TXD32184.1"/>
    </source>
</evidence>
<dbReference type="Proteomes" id="UP000321046">
    <property type="component" value="Unassembled WGS sequence"/>
</dbReference>
<dbReference type="Gene3D" id="3.30.420.40">
    <property type="match status" value="2"/>
</dbReference>
<dbReference type="InterPro" id="IPR043129">
    <property type="entry name" value="ATPase_NBD"/>
</dbReference>
<dbReference type="GO" id="GO:0002949">
    <property type="term" value="P:tRNA threonylcarbamoyladenosine modification"/>
    <property type="evidence" value="ECO:0007669"/>
    <property type="project" value="InterPro"/>
</dbReference>
<dbReference type="EMBL" id="VOSL01000137">
    <property type="protein sequence ID" value="TXD32184.1"/>
    <property type="molecule type" value="Genomic_DNA"/>
</dbReference>
<accession>A0A5C6X745</accession>
<dbReference type="Pfam" id="PF00814">
    <property type="entry name" value="TsaD"/>
    <property type="match status" value="1"/>
</dbReference>